<dbReference type="Pfam" id="PF07282">
    <property type="entry name" value="Cas12f1-like_TNB"/>
    <property type="match status" value="1"/>
</dbReference>
<evidence type="ECO:0000256" key="1">
    <source>
        <dbReference type="ARBA" id="ARBA00023125"/>
    </source>
</evidence>
<dbReference type="EMBL" id="RCBY01000146">
    <property type="protein sequence ID" value="RQH33439.1"/>
    <property type="molecule type" value="Genomic_DNA"/>
</dbReference>
<dbReference type="AlphaFoldDB" id="A0A3N6RB40"/>
<dbReference type="GO" id="GO:0003677">
    <property type="term" value="F:DNA binding"/>
    <property type="evidence" value="ECO:0007669"/>
    <property type="project" value="UniProtKB-KW"/>
</dbReference>
<dbReference type="InterPro" id="IPR010095">
    <property type="entry name" value="Cas12f1-like_TNB"/>
</dbReference>
<organism evidence="3 4">
    <name type="scientific">Okeania hirsuta</name>
    <dbReference type="NCBI Taxonomy" id="1458930"/>
    <lineage>
        <taxon>Bacteria</taxon>
        <taxon>Bacillati</taxon>
        <taxon>Cyanobacteriota</taxon>
        <taxon>Cyanophyceae</taxon>
        <taxon>Oscillatoriophycideae</taxon>
        <taxon>Oscillatoriales</taxon>
        <taxon>Microcoleaceae</taxon>
        <taxon>Okeania</taxon>
    </lineage>
</organism>
<protein>
    <submittedName>
        <fullName evidence="3">Transposase</fullName>
    </submittedName>
</protein>
<comment type="caution">
    <text evidence="3">The sequence shown here is derived from an EMBL/GenBank/DDBJ whole genome shotgun (WGS) entry which is preliminary data.</text>
</comment>
<gene>
    <name evidence="3" type="ORF">D5R40_21685</name>
</gene>
<sequence>MSCWEATTQVCSCCRFPGGKLDLKVGEWECLGCGAKHDQDENAAINILVAPWTCLRRRSCKLRRLKTDVEGSIRLPPRKQHPVLAELCASKT</sequence>
<dbReference type="OrthoDB" id="516283at2"/>
<keyword evidence="1" id="KW-0238">DNA-binding</keyword>
<feature type="domain" description="Cas12f1-like TNB" evidence="2">
    <location>
        <begin position="5"/>
        <end position="47"/>
    </location>
</feature>
<evidence type="ECO:0000313" key="4">
    <source>
        <dbReference type="Proteomes" id="UP000269154"/>
    </source>
</evidence>
<name>A0A3N6RB40_9CYAN</name>
<evidence type="ECO:0000259" key="2">
    <source>
        <dbReference type="Pfam" id="PF07282"/>
    </source>
</evidence>
<dbReference type="Proteomes" id="UP000269154">
    <property type="component" value="Unassembled WGS sequence"/>
</dbReference>
<accession>A0A3N6RB40</accession>
<keyword evidence="4" id="KW-1185">Reference proteome</keyword>
<reference evidence="3 4" key="1">
    <citation type="journal article" date="2018" name="ACS Chem. Biol.">
        <title>Ketoreductase domain dysfunction expands chemodiversity: malyngamide biosynthesis in the cyanobacterium Okeania hirsuta.</title>
        <authorList>
            <person name="Moss N.A."/>
            <person name="Leao T."/>
            <person name="Rankin M."/>
            <person name="McCullough T.M."/>
            <person name="Qu P."/>
            <person name="Korobeynikov A."/>
            <person name="Smith J.L."/>
            <person name="Gerwick L."/>
            <person name="Gerwick W.H."/>
        </authorList>
    </citation>
    <scope>NUCLEOTIDE SEQUENCE [LARGE SCALE GENOMIC DNA]</scope>
    <source>
        <strain evidence="3 4">PAB10Feb10-1</strain>
    </source>
</reference>
<proteinExistence type="predicted"/>
<evidence type="ECO:0000313" key="3">
    <source>
        <dbReference type="EMBL" id="RQH33439.1"/>
    </source>
</evidence>